<protein>
    <submittedName>
        <fullName evidence="1">Uncharacterized protein</fullName>
    </submittedName>
</protein>
<comment type="caution">
    <text evidence="1">The sequence shown here is derived from an EMBL/GenBank/DDBJ whole genome shotgun (WGS) entry which is preliminary data.</text>
</comment>
<accession>A0A445G9S3</accession>
<feature type="non-terminal residue" evidence="1">
    <location>
        <position position="1"/>
    </location>
</feature>
<sequence>VFSLLSYSCYSFSLIFSLSLSRVAHWSRFFVAALSEVVHSLCLFLFSVPRNKPSSSQIYTKSKTLNTSLPCFGSSSNLIPSSMAFACSRIAQRTSISSIKSAIKFNIRASSFSKTTSSFSPIHQSLLTRISQELRCTQSMLLLHSTVVAARMTSCLTFKSCRALSPGTLCCTSPGL</sequence>
<dbReference type="Proteomes" id="UP000289340">
    <property type="component" value="Chromosome 17"/>
</dbReference>
<proteinExistence type="predicted"/>
<name>A0A445G9S3_GLYSO</name>
<evidence type="ECO:0000313" key="1">
    <source>
        <dbReference type="EMBL" id="RZB57898.1"/>
    </source>
</evidence>
<dbReference type="EMBL" id="QZWG01000017">
    <property type="protein sequence ID" value="RZB57900.1"/>
    <property type="molecule type" value="Genomic_DNA"/>
</dbReference>
<dbReference type="GO" id="GO:0005739">
    <property type="term" value="C:mitochondrion"/>
    <property type="evidence" value="ECO:0007669"/>
    <property type="project" value="TreeGrafter"/>
</dbReference>
<dbReference type="PANTHER" id="PTHR33156">
    <property type="entry name" value="OS02G0230000 PROTEIN"/>
    <property type="match status" value="1"/>
</dbReference>
<keyword evidence="2" id="KW-1185">Reference proteome</keyword>
<organism evidence="1 2">
    <name type="scientific">Glycine soja</name>
    <name type="common">Wild soybean</name>
    <dbReference type="NCBI Taxonomy" id="3848"/>
    <lineage>
        <taxon>Eukaryota</taxon>
        <taxon>Viridiplantae</taxon>
        <taxon>Streptophyta</taxon>
        <taxon>Embryophyta</taxon>
        <taxon>Tracheophyta</taxon>
        <taxon>Spermatophyta</taxon>
        <taxon>Magnoliopsida</taxon>
        <taxon>eudicotyledons</taxon>
        <taxon>Gunneridae</taxon>
        <taxon>Pentapetalae</taxon>
        <taxon>rosids</taxon>
        <taxon>fabids</taxon>
        <taxon>Fabales</taxon>
        <taxon>Fabaceae</taxon>
        <taxon>Papilionoideae</taxon>
        <taxon>50 kb inversion clade</taxon>
        <taxon>NPAAA clade</taxon>
        <taxon>indigoferoid/millettioid clade</taxon>
        <taxon>Phaseoleae</taxon>
        <taxon>Glycine</taxon>
        <taxon>Glycine subgen. Soja</taxon>
    </lineage>
</organism>
<dbReference type="PANTHER" id="PTHR33156:SF9">
    <property type="entry name" value="PROTEIN NUCLEAR FUSION DEFECTIVE 6, CHLOROPLASTIC_MITOCHONDRIAL"/>
    <property type="match status" value="1"/>
</dbReference>
<evidence type="ECO:0000313" key="2">
    <source>
        <dbReference type="Proteomes" id="UP000289340"/>
    </source>
</evidence>
<dbReference type="InterPro" id="IPR043459">
    <property type="entry name" value="NFD6/NOXY2-like"/>
</dbReference>
<reference evidence="1 2" key="1">
    <citation type="submission" date="2018-09" db="EMBL/GenBank/DDBJ databases">
        <title>A high-quality reference genome of wild soybean provides a powerful tool to mine soybean genomes.</title>
        <authorList>
            <person name="Xie M."/>
            <person name="Chung C.Y.L."/>
            <person name="Li M.-W."/>
            <person name="Wong F.-L."/>
            <person name="Chan T.-F."/>
            <person name="Lam H.-M."/>
        </authorList>
    </citation>
    <scope>NUCLEOTIDE SEQUENCE [LARGE SCALE GENOMIC DNA]</scope>
    <source>
        <strain evidence="2">cv. W05</strain>
        <tissue evidence="1">Hypocotyl of etiolated seedlings</tissue>
    </source>
</reference>
<gene>
    <name evidence="1" type="ORF">D0Y65_046521</name>
</gene>
<dbReference type="EMBL" id="QZWG01000017">
    <property type="protein sequence ID" value="RZB57898.1"/>
    <property type="molecule type" value="Genomic_DNA"/>
</dbReference>
<dbReference type="EMBL" id="QZWG01000017">
    <property type="protein sequence ID" value="RZB57899.1"/>
    <property type="molecule type" value="Genomic_DNA"/>
</dbReference>
<dbReference type="AlphaFoldDB" id="A0A445G9S3"/>